<feature type="transmembrane region" description="Helical" evidence="5">
    <location>
        <begin position="40"/>
        <end position="67"/>
    </location>
</feature>
<dbReference type="Pfam" id="PF01699">
    <property type="entry name" value="Na_Ca_ex"/>
    <property type="match status" value="2"/>
</dbReference>
<name>A0A0U3GYI4_9CREN</name>
<evidence type="ECO:0000256" key="4">
    <source>
        <dbReference type="ARBA" id="ARBA00023136"/>
    </source>
</evidence>
<dbReference type="PaxDb" id="1435377-SUSAZ_08185"/>
<dbReference type="Proteomes" id="UP000060043">
    <property type="component" value="Chromosome"/>
</dbReference>
<evidence type="ECO:0000259" key="6">
    <source>
        <dbReference type="Pfam" id="PF01699"/>
    </source>
</evidence>
<reference evidence="9 10" key="1">
    <citation type="submission" date="2015-12" db="EMBL/GenBank/DDBJ databases">
        <title>A stable core within a dynamic pangenome in Sulfolobus acidocaldarius.</title>
        <authorList>
            <person name="Anderson R."/>
            <person name="Kouris A."/>
            <person name="Seward C."/>
            <person name="Campbell K."/>
            <person name="Whitaker R."/>
        </authorList>
    </citation>
    <scope>NUCLEOTIDE SEQUENCE [LARGE SCALE GENOMIC DNA]</scope>
    <source>
        <strain evidence="7 10">GG12-C01-09</strain>
        <strain evidence="8 9">NG05B_CO5_07</strain>
    </source>
</reference>
<feature type="transmembrane region" description="Helical" evidence="5">
    <location>
        <begin position="261"/>
        <end position="280"/>
    </location>
</feature>
<evidence type="ECO:0000256" key="1">
    <source>
        <dbReference type="ARBA" id="ARBA00004141"/>
    </source>
</evidence>
<dbReference type="GO" id="GO:0016020">
    <property type="term" value="C:membrane"/>
    <property type="evidence" value="ECO:0007669"/>
    <property type="project" value="UniProtKB-SubCell"/>
</dbReference>
<feature type="transmembrane region" description="Helical" evidence="5">
    <location>
        <begin position="12"/>
        <end position="34"/>
    </location>
</feature>
<protein>
    <recommendedName>
        <fullName evidence="6">Sodium/calcium exchanger membrane region domain-containing protein</fullName>
    </recommendedName>
</protein>
<evidence type="ECO:0000313" key="8">
    <source>
        <dbReference type="EMBL" id="ALU30844.1"/>
    </source>
</evidence>
<dbReference type="EMBL" id="CP013695">
    <property type="protein sequence ID" value="ALU30844.1"/>
    <property type="molecule type" value="Genomic_DNA"/>
</dbReference>
<dbReference type="InterPro" id="IPR044880">
    <property type="entry name" value="NCX_ion-bd_dom_sf"/>
</dbReference>
<keyword evidence="3 5" id="KW-1133">Transmembrane helix</keyword>
<dbReference type="InterPro" id="IPR004837">
    <property type="entry name" value="NaCa_Exmemb"/>
</dbReference>
<sequence>MEIEKKLDSGLTGGLILGLINSLPETIIITEAVLSGANEVAVGSITGSLLFIFTFGIGLISVVYYFRYKSKTIQIGGDISSEYTSLLIALVTFTLVLLVFRSVNYYASILLLIPYVYYVYRRYRGRRVYVRREFNVRKTILLLSIGAMMLFMISNFFVSSLVSLSTVLNIPTVVLASILVPIASELGDGFLALSLLYNSASNVDTVITNFMGGKLENLTLMLSIPGFYTTVNLVSNHLDIILIPLSVLSLLMIIRDKNIKISEGLALITIYPILILFLLLR</sequence>
<evidence type="ECO:0000256" key="2">
    <source>
        <dbReference type="ARBA" id="ARBA00022692"/>
    </source>
</evidence>
<organism evidence="7 10">
    <name type="scientific">Sulfolobus acidocaldarius</name>
    <dbReference type="NCBI Taxonomy" id="2285"/>
    <lineage>
        <taxon>Archaea</taxon>
        <taxon>Thermoproteota</taxon>
        <taxon>Thermoprotei</taxon>
        <taxon>Sulfolobales</taxon>
        <taxon>Sulfolobaceae</taxon>
        <taxon>Sulfolobus</taxon>
    </lineage>
</organism>
<dbReference type="Proteomes" id="UP000065473">
    <property type="component" value="Chromosome"/>
</dbReference>
<comment type="subcellular location">
    <subcellularLocation>
        <location evidence="1">Membrane</location>
        <topology evidence="1">Multi-pass membrane protein</topology>
    </subcellularLocation>
</comment>
<dbReference type="EMBL" id="CP013694">
    <property type="protein sequence ID" value="ALU30150.1"/>
    <property type="molecule type" value="Genomic_DNA"/>
</dbReference>
<dbReference type="STRING" id="1435377.SUSAZ_08185"/>
<evidence type="ECO:0000313" key="10">
    <source>
        <dbReference type="Proteomes" id="UP000065473"/>
    </source>
</evidence>
<dbReference type="OrthoDB" id="37187at2157"/>
<feature type="domain" description="Sodium/calcium exchanger membrane region" evidence="6">
    <location>
        <begin position="9"/>
        <end position="122"/>
    </location>
</feature>
<keyword evidence="2 5" id="KW-0812">Transmembrane</keyword>
<dbReference type="RefSeq" id="WP_058692897.1">
    <property type="nucleotide sequence ID" value="NZ_CP013694.1"/>
</dbReference>
<feature type="transmembrane region" description="Helical" evidence="5">
    <location>
        <begin position="233"/>
        <end position="254"/>
    </location>
</feature>
<feature type="transmembrane region" description="Helical" evidence="5">
    <location>
        <begin position="79"/>
        <end position="97"/>
    </location>
</feature>
<gene>
    <name evidence="7" type="ORF">ATY89_09515</name>
    <name evidence="8" type="ORF">ATZ20_00925</name>
</gene>
<evidence type="ECO:0000256" key="3">
    <source>
        <dbReference type="ARBA" id="ARBA00022989"/>
    </source>
</evidence>
<dbReference type="GO" id="GO:0055085">
    <property type="term" value="P:transmembrane transport"/>
    <property type="evidence" value="ECO:0007669"/>
    <property type="project" value="InterPro"/>
</dbReference>
<keyword evidence="4 5" id="KW-0472">Membrane</keyword>
<evidence type="ECO:0000313" key="9">
    <source>
        <dbReference type="Proteomes" id="UP000060043"/>
    </source>
</evidence>
<evidence type="ECO:0000256" key="5">
    <source>
        <dbReference type="SAM" id="Phobius"/>
    </source>
</evidence>
<evidence type="ECO:0000313" key="7">
    <source>
        <dbReference type="EMBL" id="ALU30150.1"/>
    </source>
</evidence>
<feature type="transmembrane region" description="Helical" evidence="5">
    <location>
        <begin position="103"/>
        <end position="120"/>
    </location>
</feature>
<dbReference type="AlphaFoldDB" id="A0A0U3GYI4"/>
<proteinExistence type="predicted"/>
<dbReference type="Gene3D" id="1.20.1420.30">
    <property type="entry name" value="NCX, central ion-binding region"/>
    <property type="match status" value="1"/>
</dbReference>
<feature type="transmembrane region" description="Helical" evidence="5">
    <location>
        <begin position="140"/>
        <end position="158"/>
    </location>
</feature>
<feature type="domain" description="Sodium/calcium exchanger membrane region" evidence="6">
    <location>
        <begin position="140"/>
        <end position="279"/>
    </location>
</feature>
<accession>A0A0U3GYI4</accession>